<gene>
    <name evidence="2" type="ORF">Rhal01_02535</name>
</gene>
<feature type="chain" id="PRO_5046297273" description="Lipoprotein" evidence="1">
    <location>
        <begin position="21"/>
        <end position="101"/>
    </location>
</feature>
<keyword evidence="1" id="KW-0732">Signal</keyword>
<dbReference type="RefSeq" id="WP_346189036.1">
    <property type="nucleotide sequence ID" value="NZ_BAABRL010000008.1"/>
</dbReference>
<evidence type="ECO:0000313" key="3">
    <source>
        <dbReference type="Proteomes" id="UP001424741"/>
    </source>
</evidence>
<name>A0ABP9V4T3_9BACT</name>
<reference evidence="2 3" key="1">
    <citation type="submission" date="2024-02" db="EMBL/GenBank/DDBJ databases">
        <title>Rubritalea halochordaticola NBRC 107102.</title>
        <authorList>
            <person name="Ichikawa N."/>
            <person name="Katano-Makiyama Y."/>
            <person name="Hidaka K."/>
        </authorList>
    </citation>
    <scope>NUCLEOTIDE SEQUENCE [LARGE SCALE GENOMIC DNA]</scope>
    <source>
        <strain evidence="2 3">NBRC 107102</strain>
    </source>
</reference>
<dbReference type="Proteomes" id="UP001424741">
    <property type="component" value="Unassembled WGS sequence"/>
</dbReference>
<feature type="signal peptide" evidence="1">
    <location>
        <begin position="1"/>
        <end position="20"/>
    </location>
</feature>
<organism evidence="2 3">
    <name type="scientific">Rubritalea halochordaticola</name>
    <dbReference type="NCBI Taxonomy" id="714537"/>
    <lineage>
        <taxon>Bacteria</taxon>
        <taxon>Pseudomonadati</taxon>
        <taxon>Verrucomicrobiota</taxon>
        <taxon>Verrucomicrobiia</taxon>
        <taxon>Verrucomicrobiales</taxon>
        <taxon>Rubritaleaceae</taxon>
        <taxon>Rubritalea</taxon>
    </lineage>
</organism>
<accession>A0ABP9V4T3</accession>
<keyword evidence="3" id="KW-1185">Reference proteome</keyword>
<comment type="caution">
    <text evidence="2">The sequence shown here is derived from an EMBL/GenBank/DDBJ whole genome shotgun (WGS) entry which is preliminary data.</text>
</comment>
<dbReference type="PROSITE" id="PS51257">
    <property type="entry name" value="PROKAR_LIPOPROTEIN"/>
    <property type="match status" value="1"/>
</dbReference>
<sequence length="101" mass="11353">MKLYLLQCALGALIAPLSLLSCSTTPVSHEHSSFWQLVEYKDGNGELIPPGSHPVYQGTVLRSYDLTSTSIQDADQHDPRLYGYKKKDGRILYQRIKKEGD</sequence>
<protein>
    <recommendedName>
        <fullName evidence="4">Lipoprotein</fullName>
    </recommendedName>
</protein>
<evidence type="ECO:0008006" key="4">
    <source>
        <dbReference type="Google" id="ProtNLM"/>
    </source>
</evidence>
<proteinExistence type="predicted"/>
<dbReference type="EMBL" id="BAABRL010000008">
    <property type="protein sequence ID" value="GAA5496352.1"/>
    <property type="molecule type" value="Genomic_DNA"/>
</dbReference>
<evidence type="ECO:0000256" key="1">
    <source>
        <dbReference type="SAM" id="SignalP"/>
    </source>
</evidence>
<evidence type="ECO:0000313" key="2">
    <source>
        <dbReference type="EMBL" id="GAA5496352.1"/>
    </source>
</evidence>